<reference evidence="2" key="1">
    <citation type="submission" date="2020-07" db="EMBL/GenBank/DDBJ databases">
        <title>Clarias magur genome sequencing, assembly and annotation.</title>
        <authorList>
            <person name="Kushwaha B."/>
            <person name="Kumar R."/>
            <person name="Das P."/>
            <person name="Joshi C.G."/>
            <person name="Kumar D."/>
            <person name="Nagpure N.S."/>
            <person name="Pandey M."/>
            <person name="Agarwal S."/>
            <person name="Srivastava S."/>
            <person name="Singh M."/>
            <person name="Sahoo L."/>
            <person name="Jayasankar P."/>
            <person name="Meher P.K."/>
            <person name="Koringa P.G."/>
            <person name="Iquebal M.A."/>
            <person name="Das S.P."/>
            <person name="Bit A."/>
            <person name="Patnaik S."/>
            <person name="Patel N."/>
            <person name="Shah T.M."/>
            <person name="Hinsu A."/>
            <person name="Jena J.K."/>
        </authorList>
    </citation>
    <scope>NUCLEOTIDE SEQUENCE</scope>
    <source>
        <strain evidence="2">CIFAMagur01</strain>
        <tissue evidence="2">Testis</tissue>
    </source>
</reference>
<evidence type="ECO:0000256" key="1">
    <source>
        <dbReference type="SAM" id="MobiDB-lite"/>
    </source>
</evidence>
<feature type="region of interest" description="Disordered" evidence="1">
    <location>
        <begin position="94"/>
        <end position="122"/>
    </location>
</feature>
<feature type="compositionally biased region" description="Basic and acidic residues" evidence="1">
    <location>
        <begin position="7"/>
        <end position="19"/>
    </location>
</feature>
<comment type="caution">
    <text evidence="2">The sequence shown here is derived from an EMBL/GenBank/DDBJ whole genome shotgun (WGS) entry which is preliminary data.</text>
</comment>
<dbReference type="GO" id="GO:0016757">
    <property type="term" value="F:glycosyltransferase activity"/>
    <property type="evidence" value="ECO:0007669"/>
    <property type="project" value="UniProtKB-KW"/>
</dbReference>
<protein>
    <submittedName>
        <fullName evidence="2">Orotate phosphoribosyltransferase</fullName>
    </submittedName>
</protein>
<gene>
    <name evidence="2" type="primary">pyrE</name>
    <name evidence="2" type="ORF">DAT39_021875</name>
</gene>
<dbReference type="AlphaFoldDB" id="A0A8J4TCA9"/>
<sequence>ASGQILDGERIPDPDEGHRGPRCSKGNRNGAGTGVAEKRDEEDKQHEYVTAGDILPGAMFFSITHFSTSFLQSITFKQSFHKAERFCQRRSPRPARWLAAPDHRASLDQRDHAHGSGPIITN</sequence>
<name>A0A8J4TCA9_CLAMG</name>
<proteinExistence type="predicted"/>
<keyword evidence="2" id="KW-0808">Transferase</keyword>
<keyword evidence="3" id="KW-1185">Reference proteome</keyword>
<evidence type="ECO:0000313" key="3">
    <source>
        <dbReference type="Proteomes" id="UP000727407"/>
    </source>
</evidence>
<feature type="compositionally biased region" description="Basic and acidic residues" evidence="1">
    <location>
        <begin position="36"/>
        <end position="45"/>
    </location>
</feature>
<evidence type="ECO:0000313" key="2">
    <source>
        <dbReference type="EMBL" id="KAF5888380.1"/>
    </source>
</evidence>
<organism evidence="2 3">
    <name type="scientific">Clarias magur</name>
    <name type="common">Asian catfish</name>
    <name type="synonym">Macropteronotus magur</name>
    <dbReference type="NCBI Taxonomy" id="1594786"/>
    <lineage>
        <taxon>Eukaryota</taxon>
        <taxon>Metazoa</taxon>
        <taxon>Chordata</taxon>
        <taxon>Craniata</taxon>
        <taxon>Vertebrata</taxon>
        <taxon>Euteleostomi</taxon>
        <taxon>Actinopterygii</taxon>
        <taxon>Neopterygii</taxon>
        <taxon>Teleostei</taxon>
        <taxon>Ostariophysi</taxon>
        <taxon>Siluriformes</taxon>
        <taxon>Clariidae</taxon>
        <taxon>Clarias</taxon>
    </lineage>
</organism>
<feature type="region of interest" description="Disordered" evidence="1">
    <location>
        <begin position="1"/>
        <end position="45"/>
    </location>
</feature>
<accession>A0A8J4TCA9</accession>
<dbReference type="Proteomes" id="UP000727407">
    <property type="component" value="Unassembled WGS sequence"/>
</dbReference>
<keyword evidence="2" id="KW-0328">Glycosyltransferase</keyword>
<feature type="non-terminal residue" evidence="2">
    <location>
        <position position="1"/>
    </location>
</feature>
<dbReference type="EMBL" id="QNUK01000991">
    <property type="protein sequence ID" value="KAF5888380.1"/>
    <property type="molecule type" value="Genomic_DNA"/>
</dbReference>
<feature type="non-terminal residue" evidence="2">
    <location>
        <position position="122"/>
    </location>
</feature>
<feature type="compositionally biased region" description="Basic and acidic residues" evidence="1">
    <location>
        <begin position="101"/>
        <end position="114"/>
    </location>
</feature>